<dbReference type="AlphaFoldDB" id="A0A940SXW6"/>
<gene>
    <name evidence="2" type="ORF">I6N95_17380</name>
</gene>
<name>A0A940SXW6_9ENTE</name>
<keyword evidence="1" id="KW-0472">Membrane</keyword>
<proteinExistence type="predicted"/>
<evidence type="ECO:0008006" key="4">
    <source>
        <dbReference type="Google" id="ProtNLM"/>
    </source>
</evidence>
<evidence type="ECO:0000313" key="3">
    <source>
        <dbReference type="Proteomes" id="UP000674938"/>
    </source>
</evidence>
<sequence length="926" mass="103798">MGRKRRKQNKNSHKRNKVKTFGIVMITAISLLVGAILYRNFTGQIKGSTVVQKRDFRLTADNKWDVPSKKNYAALKWDAVSDLSREGYQLYQSADGGSTWEGRSMNYGKKIKVLNVYPHVNNAKAPGPNTLKTWMDSLNLKDVNGENLIQVTPVKLSDFNSKPIETLKSNNGKGDWIYDVVMFGTWDWNDQKDLVQWSAKDMRAFVDSGRGVLFGHDTITGSTHNGAANGPTHPWFNTFKNDLGVELGLQSSYRVGSTKVKITNNGYLMKYPFELQNNLEFTVPLTHSWGQALSSSTEATKWLEFKAPYTWNIDKGAHNANFYLITKNNLGLIQTGHSNGQSTMDERKIIANTLYNVAQVSLDTFANDYTVIDDKAPDKPNVPQITAGNVNSLVVRTDAKDNGKEYQWYVTADTKNSGVKKSDIVKETITSNTAGYFYEISDSATSTLRTTVEGYKDNFGRIDKSKFHAYVAPDNDAVTYPTEASFAIPAPKGSKKYLHVLAVDRANNIGQVTSSVIGDLIQYVDFEVERTKDEAKIVDLTLTNFTDNKMASVEVKIPNTAEIKNFDSLTLPAQWTKSTGTPTSQHQTIIFEMTGNNDLATIKKFLNSLIVVITEKDIANQAGSIKLVFNEDKVKDIGWEDDIPQLVSLLAYDEKGLRLEDGDILLDQKLKIGSKQIVVPKEIDLHDFLRLTNLDDSVHELNYIISNTLQQGKLIYRRKATAINMRQIIVEPDGNVELPKQGSIRINSQAHTLNKKIESGTDGSSVGFTSSEMLLDSGGEMLNVTPLNLGFYQLVGHLLTTDKVEHLEKDMVGGKIEINSATSPEFWLTIYVKPNISTSVYLSMVDDKLHVYYSNIEAFKVYIDGDLYKEYDVKPRSPVTATKILDIPLNEARNKIEVTYIDKDSNLKKAIWNDKDNWDMVKTPDK</sequence>
<keyword evidence="1" id="KW-0812">Transmembrane</keyword>
<dbReference type="EMBL" id="JAEEGA010000012">
    <property type="protein sequence ID" value="MBP1042793.1"/>
    <property type="molecule type" value="Genomic_DNA"/>
</dbReference>
<keyword evidence="3" id="KW-1185">Reference proteome</keyword>
<comment type="caution">
    <text evidence="2">The sequence shown here is derived from an EMBL/GenBank/DDBJ whole genome shotgun (WGS) entry which is preliminary data.</text>
</comment>
<evidence type="ECO:0000313" key="2">
    <source>
        <dbReference type="EMBL" id="MBP1042793.1"/>
    </source>
</evidence>
<dbReference type="Proteomes" id="UP000674938">
    <property type="component" value="Unassembled WGS sequence"/>
</dbReference>
<reference evidence="2" key="1">
    <citation type="submission" date="2020-12" db="EMBL/GenBank/DDBJ databases">
        <title>Vagococcus allomyrinae sp. nov. and Enterococcus lavae sp. nov., isolated from the larvae of Allomyrina dichotoma.</title>
        <authorList>
            <person name="Lee S.D."/>
        </authorList>
    </citation>
    <scope>NUCLEOTIDE SEQUENCE</scope>
    <source>
        <strain evidence="2">BWB3-3</strain>
    </source>
</reference>
<organism evidence="2 3">
    <name type="scientific">Vagococcus allomyrinae</name>
    <dbReference type="NCBI Taxonomy" id="2794353"/>
    <lineage>
        <taxon>Bacteria</taxon>
        <taxon>Bacillati</taxon>
        <taxon>Bacillota</taxon>
        <taxon>Bacilli</taxon>
        <taxon>Lactobacillales</taxon>
        <taxon>Enterococcaceae</taxon>
        <taxon>Vagococcus</taxon>
    </lineage>
</organism>
<feature type="transmembrane region" description="Helical" evidence="1">
    <location>
        <begin position="21"/>
        <end position="38"/>
    </location>
</feature>
<accession>A0A940SXW6</accession>
<keyword evidence="1" id="KW-1133">Transmembrane helix</keyword>
<evidence type="ECO:0000256" key="1">
    <source>
        <dbReference type="SAM" id="Phobius"/>
    </source>
</evidence>
<protein>
    <recommendedName>
        <fullName evidence="4">DUF5057 domain-containing protein</fullName>
    </recommendedName>
</protein>
<dbReference type="RefSeq" id="WP_209530324.1">
    <property type="nucleotide sequence ID" value="NZ_JAEEGA010000012.1"/>
</dbReference>